<dbReference type="EMBL" id="AWQQ01000002">
    <property type="protein sequence ID" value="PHJ39969.1"/>
    <property type="molecule type" value="Genomic_DNA"/>
</dbReference>
<feature type="transmembrane region" description="Helical" evidence="1">
    <location>
        <begin position="16"/>
        <end position="37"/>
    </location>
</feature>
<dbReference type="Proteomes" id="UP000222564">
    <property type="component" value="Unassembled WGS sequence"/>
</dbReference>
<keyword evidence="1" id="KW-0472">Membrane</keyword>
<reference evidence="2 3" key="1">
    <citation type="submission" date="2013-09" db="EMBL/GenBank/DDBJ databases">
        <title>Biodegradation of hydrocarbons in the deep terrestrial subsurface : characterization of a microbial consortium composed of two Desulfotomaculum species originating from a deep geological formation.</title>
        <authorList>
            <person name="Aullo T."/>
            <person name="Berlendis S."/>
            <person name="Lascourreges J.-F."/>
            <person name="Dessort D."/>
            <person name="Saint-Laurent S."/>
            <person name="Schraauwers B."/>
            <person name="Mas J."/>
            <person name="Magot M."/>
            <person name="Ranchou-Peyruse A."/>
        </authorList>
    </citation>
    <scope>NUCLEOTIDE SEQUENCE [LARGE SCALE GENOMIC DNA]</scope>
    <source>
        <strain evidence="2 3">Bs107</strain>
    </source>
</reference>
<evidence type="ECO:0000313" key="3">
    <source>
        <dbReference type="Proteomes" id="UP000222564"/>
    </source>
</evidence>
<feature type="transmembrane region" description="Helical" evidence="1">
    <location>
        <begin position="57"/>
        <end position="81"/>
    </location>
</feature>
<keyword evidence="1" id="KW-0812">Transmembrane</keyword>
<sequence length="90" mass="9622">MFFKGVFKIEQNGIGLAGWLVIIGGGITLAALVGGIIKMLKHLFLTAGIDQKKSEILAVLLITGCITIMCYKSFTSIAYLFHFLEGGAGQ</sequence>
<evidence type="ECO:0000313" key="2">
    <source>
        <dbReference type="EMBL" id="PHJ39969.1"/>
    </source>
</evidence>
<accession>A0A2C6MF35</accession>
<organism evidence="2 3">
    <name type="scientific">Desulforamulus profundi</name>
    <dbReference type="NCBI Taxonomy" id="1383067"/>
    <lineage>
        <taxon>Bacteria</taxon>
        <taxon>Bacillati</taxon>
        <taxon>Bacillota</taxon>
        <taxon>Clostridia</taxon>
        <taxon>Eubacteriales</taxon>
        <taxon>Peptococcaceae</taxon>
        <taxon>Desulforamulus</taxon>
    </lineage>
</organism>
<evidence type="ECO:0000256" key="1">
    <source>
        <dbReference type="SAM" id="Phobius"/>
    </source>
</evidence>
<dbReference type="AlphaFoldDB" id="A0A2C6MF35"/>
<keyword evidence="1" id="KW-1133">Transmembrane helix</keyword>
<protein>
    <submittedName>
        <fullName evidence="2">Uncharacterized protein</fullName>
    </submittedName>
</protein>
<proteinExistence type="predicted"/>
<name>A0A2C6MF35_9FIRM</name>
<keyword evidence="3" id="KW-1185">Reference proteome</keyword>
<comment type="caution">
    <text evidence="2">The sequence shown here is derived from an EMBL/GenBank/DDBJ whole genome shotgun (WGS) entry which is preliminary data.</text>
</comment>
<gene>
    <name evidence="2" type="ORF">P378_00165</name>
</gene>